<dbReference type="Proteomes" id="UP000202440">
    <property type="component" value="Chromosome"/>
</dbReference>
<evidence type="ECO:0000256" key="5">
    <source>
        <dbReference type="ARBA" id="ARBA00022777"/>
    </source>
</evidence>
<evidence type="ECO:0000259" key="8">
    <source>
        <dbReference type="PROSITE" id="PS50109"/>
    </source>
</evidence>
<dbReference type="AlphaFoldDB" id="A0A222FFH3"/>
<organism evidence="9 10">
    <name type="scientific">Bacterioplanes sanyensis</name>
    <dbReference type="NCBI Taxonomy" id="1249553"/>
    <lineage>
        <taxon>Bacteria</taxon>
        <taxon>Pseudomonadati</taxon>
        <taxon>Pseudomonadota</taxon>
        <taxon>Gammaproteobacteria</taxon>
        <taxon>Oceanospirillales</taxon>
        <taxon>Oceanospirillaceae</taxon>
        <taxon>Bacterioplanes</taxon>
    </lineage>
</organism>
<dbReference type="Gene3D" id="3.30.565.10">
    <property type="entry name" value="Histidine kinase-like ATPase, C-terminal domain"/>
    <property type="match status" value="1"/>
</dbReference>
<dbReference type="GO" id="GO:0000155">
    <property type="term" value="F:phosphorelay sensor kinase activity"/>
    <property type="evidence" value="ECO:0007669"/>
    <property type="project" value="TreeGrafter"/>
</dbReference>
<dbReference type="PANTHER" id="PTHR44936">
    <property type="entry name" value="SENSOR PROTEIN CREC"/>
    <property type="match status" value="1"/>
</dbReference>
<dbReference type="SUPFAM" id="SSF55874">
    <property type="entry name" value="ATPase domain of HSP90 chaperone/DNA topoisomerase II/histidine kinase"/>
    <property type="match status" value="1"/>
</dbReference>
<sequence>MEQWHPLRRFATGEHQRHWHTDLPSVPRGGYTAAMHQNLDFLLPRLAALRLAIATIWLLFLTYLQWQGFHKLAPAWGLLALYMPLLLVSLWQGQRSGFQDWHLLLHLAFEVQLLTGLLFFTGGATNPFISYFLVLMVVGAYALPKPYLLLLSLLCVADYTLLSQWYQPLLTRQLSPEHAMAEHALFDLHLSGMWLTFLISAFIVVVFIPQLRQRQFKQQQEIARLREQQLKNEQLIGIATLAAGTAHEMGTPLMTMHMLLSEIGDDSDGKDVRLYNDDWQLLSAQVASCRDSLQRLANAGRQAYEEGTHNAHHWLHTLLQRWRLSHPNALWHDRGIGAEALIPASPLLDQALLNLLDNAAEAGQQAVTLTASIEGGYWQLDITQPDPNASRHIQQQGLFSSQKQQGLGLGLYLSNASVEQFGGSIELFASDDGSTTSRLRLPVQQGAHYA</sequence>
<evidence type="ECO:0000256" key="6">
    <source>
        <dbReference type="ARBA" id="ARBA00022840"/>
    </source>
</evidence>
<dbReference type="InterPro" id="IPR005467">
    <property type="entry name" value="His_kinase_dom"/>
</dbReference>
<dbReference type="InterPro" id="IPR003594">
    <property type="entry name" value="HATPase_dom"/>
</dbReference>
<protein>
    <recommendedName>
        <fullName evidence="2">histidine kinase</fullName>
        <ecNumber evidence="2">2.7.13.3</ecNumber>
    </recommendedName>
</protein>
<feature type="transmembrane region" description="Helical" evidence="7">
    <location>
        <begin position="72"/>
        <end position="91"/>
    </location>
</feature>
<dbReference type="Gene3D" id="1.10.287.130">
    <property type="match status" value="1"/>
</dbReference>
<reference evidence="9 10" key="1">
    <citation type="submission" date="2017-07" db="EMBL/GenBank/DDBJ databases">
        <title>Annotated genome sequence of Bacterioplanes sanyensis isolated from Red Sea.</title>
        <authorList>
            <person name="Rehman Z.U."/>
        </authorList>
    </citation>
    <scope>NUCLEOTIDE SEQUENCE [LARGE SCALE GENOMIC DNA]</scope>
    <source>
        <strain evidence="9 10">NV9</strain>
    </source>
</reference>
<evidence type="ECO:0000256" key="4">
    <source>
        <dbReference type="ARBA" id="ARBA00022741"/>
    </source>
</evidence>
<feature type="transmembrane region" description="Helical" evidence="7">
    <location>
        <begin position="148"/>
        <end position="166"/>
    </location>
</feature>
<evidence type="ECO:0000256" key="7">
    <source>
        <dbReference type="SAM" id="Phobius"/>
    </source>
</evidence>
<keyword evidence="7" id="KW-0472">Membrane</keyword>
<dbReference type="InterPro" id="IPR036890">
    <property type="entry name" value="HATPase_C_sf"/>
</dbReference>
<dbReference type="PANTHER" id="PTHR44936:SF10">
    <property type="entry name" value="SENSOR PROTEIN RSTB"/>
    <property type="match status" value="1"/>
</dbReference>
<keyword evidence="10" id="KW-1185">Reference proteome</keyword>
<keyword evidence="7" id="KW-1133">Transmembrane helix</keyword>
<feature type="transmembrane region" description="Helical" evidence="7">
    <location>
        <begin position="47"/>
        <end position="66"/>
    </location>
</feature>
<dbReference type="EMBL" id="CP022530">
    <property type="protein sequence ID" value="ASP37326.1"/>
    <property type="molecule type" value="Genomic_DNA"/>
</dbReference>
<name>A0A222FFH3_9GAMM</name>
<feature type="transmembrane region" description="Helical" evidence="7">
    <location>
        <begin position="186"/>
        <end position="208"/>
    </location>
</feature>
<keyword evidence="6" id="KW-0067">ATP-binding</keyword>
<gene>
    <name evidence="9" type="ORF">CHH28_00900</name>
</gene>
<keyword evidence="3" id="KW-0808">Transferase</keyword>
<proteinExistence type="predicted"/>
<dbReference type="SMART" id="SM00387">
    <property type="entry name" value="HATPase_c"/>
    <property type="match status" value="1"/>
</dbReference>
<evidence type="ECO:0000256" key="2">
    <source>
        <dbReference type="ARBA" id="ARBA00012438"/>
    </source>
</evidence>
<keyword evidence="5" id="KW-0418">Kinase</keyword>
<comment type="catalytic activity">
    <reaction evidence="1">
        <text>ATP + protein L-histidine = ADP + protein N-phospho-L-histidine.</text>
        <dbReference type="EC" id="2.7.13.3"/>
    </reaction>
</comment>
<keyword evidence="4" id="KW-0547">Nucleotide-binding</keyword>
<keyword evidence="7" id="KW-0812">Transmembrane</keyword>
<evidence type="ECO:0000313" key="10">
    <source>
        <dbReference type="Proteomes" id="UP000202440"/>
    </source>
</evidence>
<dbReference type="PROSITE" id="PS50109">
    <property type="entry name" value="HIS_KIN"/>
    <property type="match status" value="1"/>
</dbReference>
<dbReference type="Pfam" id="PF02518">
    <property type="entry name" value="HATPase_c"/>
    <property type="match status" value="1"/>
</dbReference>
<evidence type="ECO:0000313" key="9">
    <source>
        <dbReference type="EMBL" id="ASP37326.1"/>
    </source>
</evidence>
<accession>A0A222FFH3</accession>
<dbReference type="EC" id="2.7.13.3" evidence="2"/>
<feature type="domain" description="Histidine kinase" evidence="8">
    <location>
        <begin position="348"/>
        <end position="445"/>
    </location>
</feature>
<dbReference type="GO" id="GO:0005524">
    <property type="term" value="F:ATP binding"/>
    <property type="evidence" value="ECO:0007669"/>
    <property type="project" value="UniProtKB-KW"/>
</dbReference>
<evidence type="ECO:0000256" key="3">
    <source>
        <dbReference type="ARBA" id="ARBA00022679"/>
    </source>
</evidence>
<evidence type="ECO:0000256" key="1">
    <source>
        <dbReference type="ARBA" id="ARBA00000085"/>
    </source>
</evidence>
<dbReference type="KEGG" id="bsan:CHH28_00900"/>
<dbReference type="InterPro" id="IPR050980">
    <property type="entry name" value="2C_sensor_his_kinase"/>
</dbReference>
<dbReference type="GO" id="GO:0005886">
    <property type="term" value="C:plasma membrane"/>
    <property type="evidence" value="ECO:0007669"/>
    <property type="project" value="TreeGrafter"/>
</dbReference>